<dbReference type="Proteomes" id="UP000237819">
    <property type="component" value="Unassembled WGS sequence"/>
</dbReference>
<evidence type="ECO:0000313" key="1">
    <source>
        <dbReference type="EMBL" id="PQO45783.1"/>
    </source>
</evidence>
<accession>A0A2S8GMW9</accession>
<gene>
    <name evidence="1" type="ORF">C5Y93_12730</name>
</gene>
<dbReference type="RefSeq" id="WP_105335807.1">
    <property type="nucleotide sequence ID" value="NZ_PUHZ01000013.1"/>
</dbReference>
<name>A0A2S8GMW9_9BACT</name>
<comment type="caution">
    <text evidence="1">The sequence shown here is derived from an EMBL/GenBank/DDBJ whole genome shotgun (WGS) entry which is preliminary data.</text>
</comment>
<dbReference type="OrthoDB" id="9933350at2"/>
<reference evidence="1 2" key="1">
    <citation type="submission" date="2018-02" db="EMBL/GenBank/DDBJ databases">
        <title>Comparative genomes isolates from brazilian mangrove.</title>
        <authorList>
            <person name="Araujo J.E."/>
            <person name="Taketani R.G."/>
            <person name="Silva M.C.P."/>
            <person name="Loureco M.V."/>
            <person name="Andreote F.D."/>
        </authorList>
    </citation>
    <scope>NUCLEOTIDE SEQUENCE [LARGE SCALE GENOMIC DNA]</scope>
    <source>
        <strain evidence="1 2">Nap-Phe MGV</strain>
    </source>
</reference>
<sequence length="210" mass="23681">MAIYATFFLCEPDRLASGFPGWKPPLPQPVERERIHPISRELYTIETCEPDWDDFDPDCLSLPEYQVVAIEGDCRDYLEQRLLPTVQSMPHWCGKGLTSDELGPLVAAALDAREISLTTPLYAHPLFAGCLNEFPDAFVATLRSADQPALQAIAQEWAVRMSTPEFTHSVSGERLYDDWKMEDALGLLAPIAKLVTEGTERHSLYLLNEW</sequence>
<proteinExistence type="predicted"/>
<protein>
    <submittedName>
        <fullName evidence="1">Uncharacterized protein</fullName>
    </submittedName>
</protein>
<evidence type="ECO:0000313" key="2">
    <source>
        <dbReference type="Proteomes" id="UP000237819"/>
    </source>
</evidence>
<dbReference type="EMBL" id="PUHZ01000013">
    <property type="protein sequence ID" value="PQO45783.1"/>
    <property type="molecule type" value="Genomic_DNA"/>
</dbReference>
<organism evidence="1 2">
    <name type="scientific">Blastopirellula marina</name>
    <dbReference type="NCBI Taxonomy" id="124"/>
    <lineage>
        <taxon>Bacteria</taxon>
        <taxon>Pseudomonadati</taxon>
        <taxon>Planctomycetota</taxon>
        <taxon>Planctomycetia</taxon>
        <taxon>Pirellulales</taxon>
        <taxon>Pirellulaceae</taxon>
        <taxon>Blastopirellula</taxon>
    </lineage>
</organism>
<dbReference type="AlphaFoldDB" id="A0A2S8GMW9"/>